<dbReference type="SMART" id="SM00450">
    <property type="entry name" value="RHOD"/>
    <property type="match status" value="1"/>
</dbReference>
<dbReference type="PROSITE" id="PS50206">
    <property type="entry name" value="RHODANESE_3"/>
    <property type="match status" value="1"/>
</dbReference>
<dbReference type="NCBIfam" id="NF008750">
    <property type="entry name" value="PRK11784.1-2"/>
    <property type="match status" value="1"/>
</dbReference>
<dbReference type="InterPro" id="IPR001763">
    <property type="entry name" value="Rhodanese-like_dom"/>
</dbReference>
<dbReference type="InterPro" id="IPR027417">
    <property type="entry name" value="P-loop_NTPase"/>
</dbReference>
<dbReference type="Pfam" id="PF00581">
    <property type="entry name" value="Rhodanese"/>
    <property type="match status" value="1"/>
</dbReference>
<organism evidence="3 4">
    <name type="scientific">Sporomusa acidovorans (strain ATCC 49682 / DSM 3132 / Mol)</name>
    <dbReference type="NCBI Taxonomy" id="1123286"/>
    <lineage>
        <taxon>Bacteria</taxon>
        <taxon>Bacillati</taxon>
        <taxon>Bacillota</taxon>
        <taxon>Negativicutes</taxon>
        <taxon>Selenomonadales</taxon>
        <taxon>Sporomusaceae</taxon>
        <taxon>Sporomusa</taxon>
    </lineage>
</organism>
<gene>
    <name evidence="3" type="primary">selU</name>
    <name evidence="3" type="ORF">SPACI_026900</name>
</gene>
<dbReference type="Gene3D" id="3.40.50.300">
    <property type="entry name" value="P-loop containing nucleotide triphosphate hydrolases"/>
    <property type="match status" value="1"/>
</dbReference>
<dbReference type="GO" id="GO:0016740">
    <property type="term" value="F:transferase activity"/>
    <property type="evidence" value="ECO:0007669"/>
    <property type="project" value="UniProtKB-KW"/>
</dbReference>
<dbReference type="InterPro" id="IPR001307">
    <property type="entry name" value="Thiosulphate_STrfase_CS"/>
</dbReference>
<dbReference type="Pfam" id="PF26341">
    <property type="entry name" value="AAA_SelU"/>
    <property type="match status" value="1"/>
</dbReference>
<dbReference type="SUPFAM" id="SSF52821">
    <property type="entry name" value="Rhodanese/Cell cycle control phosphatase"/>
    <property type="match status" value="1"/>
</dbReference>
<dbReference type="InterPro" id="IPR036873">
    <property type="entry name" value="Rhodanese-like_dom_sf"/>
</dbReference>
<dbReference type="PROSITE" id="PS00380">
    <property type="entry name" value="RHODANESE_1"/>
    <property type="match status" value="1"/>
</dbReference>
<dbReference type="EC" id="2.5.1.-" evidence="3"/>
<dbReference type="PANTHER" id="PTHR30401">
    <property type="entry name" value="TRNA 2-SELENOURIDINE SYNTHASE"/>
    <property type="match status" value="1"/>
</dbReference>
<dbReference type="RefSeq" id="WP_245692273.1">
    <property type="nucleotide sequence ID" value="NZ_CP155571.1"/>
</dbReference>
<reference evidence="3" key="1">
    <citation type="submission" date="2024-05" db="EMBL/GenBank/DDBJ databases">
        <title>Isolation and characterization of Sporomusa carbonis sp. nov., a carboxydotrophic hydrogenogen in the genus of Sporomusa isolated from a charcoal burning pile.</title>
        <authorList>
            <person name="Boeer T."/>
            <person name="Rosenbaum F."/>
            <person name="Eysell L."/>
            <person name="Mueller V."/>
            <person name="Daniel R."/>
            <person name="Poehlein A."/>
        </authorList>
    </citation>
    <scope>NUCLEOTIDE SEQUENCE [LARGE SCALE GENOMIC DNA]</scope>
    <source>
        <strain evidence="3">DSM 3132</strain>
    </source>
</reference>
<evidence type="ECO:0000256" key="1">
    <source>
        <dbReference type="ARBA" id="ARBA00023266"/>
    </source>
</evidence>
<protein>
    <submittedName>
        <fullName evidence="3">tRNA 2-selenouridine synthase</fullName>
        <ecNumber evidence="3">2.5.1.-</ecNumber>
    </submittedName>
</protein>
<dbReference type="InterPro" id="IPR058840">
    <property type="entry name" value="AAA_SelU"/>
</dbReference>
<dbReference type="NCBIfam" id="NF008752">
    <property type="entry name" value="PRK11784.1-4"/>
    <property type="match status" value="1"/>
</dbReference>
<dbReference type="InterPro" id="IPR003593">
    <property type="entry name" value="AAA+_ATPase"/>
</dbReference>
<evidence type="ECO:0000259" key="2">
    <source>
        <dbReference type="PROSITE" id="PS50206"/>
    </source>
</evidence>
<name>A0ABZ3J2N3_SPOA4</name>
<dbReference type="Proteomes" id="UP000216052">
    <property type="component" value="Chromosome"/>
</dbReference>
<feature type="domain" description="Rhodanese" evidence="2">
    <location>
        <begin position="16"/>
        <end position="138"/>
    </location>
</feature>
<keyword evidence="3" id="KW-0808">Transferase</keyword>
<dbReference type="SUPFAM" id="SSF52540">
    <property type="entry name" value="P-loop containing nucleoside triphosphate hydrolases"/>
    <property type="match status" value="1"/>
</dbReference>
<keyword evidence="4" id="KW-1185">Reference proteome</keyword>
<dbReference type="SMART" id="SM00382">
    <property type="entry name" value="AAA"/>
    <property type="match status" value="1"/>
</dbReference>
<keyword evidence="1" id="KW-0711">Selenium</keyword>
<dbReference type="NCBIfam" id="TIGR03167">
    <property type="entry name" value="tRNA_sel_U_synt"/>
    <property type="match status" value="1"/>
</dbReference>
<evidence type="ECO:0000313" key="3">
    <source>
        <dbReference type="EMBL" id="XFO72637.1"/>
    </source>
</evidence>
<dbReference type="Gene3D" id="3.40.250.10">
    <property type="entry name" value="Rhodanese-like domain"/>
    <property type="match status" value="1"/>
</dbReference>
<dbReference type="InterPro" id="IPR017582">
    <property type="entry name" value="SelU"/>
</dbReference>
<dbReference type="PANTHER" id="PTHR30401:SF0">
    <property type="entry name" value="TRNA 2-SELENOURIDINE SYNTHASE"/>
    <property type="match status" value="1"/>
</dbReference>
<sequence length="353" mass="40305">MVIFIVNIIRVEDAVELDKTVFIDVRSPVEYDGGHIPGAVNIPLFSNDERAQVGTLYKQVSVEDAKQMGLSFASTKLPAMIEQIRRLYKEKQNIVVYCWRGGMRSKAVVSVLEMMGVPSLQLLNGYKAYRQYVLDRLKQYEVKPTIIVLCGSTGTGKTMIIRQLAKRNFSAIDLEHLANHRGSVFGQIGLGKSATAQNFDAMLLQELDRLNNQPYIVVECESKRIGNVYLPECFYKAMKQGKRLLLSTNMEIRIDRLIEEYLDVYQDQDNDEAIISSINSLRKRLGNKKTDRLLKDFNSGQIRTVVKDLLIEYYDPMYGYEKSDLANYELLISADEVNQATETIIQYLQQLGR</sequence>
<accession>A0ABZ3J2N3</accession>
<proteinExistence type="predicted"/>
<evidence type="ECO:0000313" key="4">
    <source>
        <dbReference type="Proteomes" id="UP000216052"/>
    </source>
</evidence>
<dbReference type="EMBL" id="CP155571">
    <property type="protein sequence ID" value="XFO72637.1"/>
    <property type="molecule type" value="Genomic_DNA"/>
</dbReference>